<reference evidence="1 2" key="1">
    <citation type="journal article" date="2019" name="Sci. Rep.">
        <title>Orb-weaving spider Araneus ventricosus genome elucidates the spidroin gene catalogue.</title>
        <authorList>
            <person name="Kono N."/>
            <person name="Nakamura H."/>
            <person name="Ohtoshi R."/>
            <person name="Moran D.A.P."/>
            <person name="Shinohara A."/>
            <person name="Yoshida Y."/>
            <person name="Fujiwara M."/>
            <person name="Mori M."/>
            <person name="Tomita M."/>
            <person name="Arakawa K."/>
        </authorList>
    </citation>
    <scope>NUCLEOTIDE SEQUENCE [LARGE SCALE GENOMIC DNA]</scope>
</reference>
<evidence type="ECO:0000313" key="2">
    <source>
        <dbReference type="Proteomes" id="UP000499080"/>
    </source>
</evidence>
<dbReference type="AlphaFoldDB" id="A0A4Y2CCQ6"/>
<proteinExistence type="predicted"/>
<accession>A0A4Y2CCQ6</accession>
<organism evidence="1 2">
    <name type="scientific">Araneus ventricosus</name>
    <name type="common">Orbweaver spider</name>
    <name type="synonym">Epeira ventricosa</name>
    <dbReference type="NCBI Taxonomy" id="182803"/>
    <lineage>
        <taxon>Eukaryota</taxon>
        <taxon>Metazoa</taxon>
        <taxon>Ecdysozoa</taxon>
        <taxon>Arthropoda</taxon>
        <taxon>Chelicerata</taxon>
        <taxon>Arachnida</taxon>
        <taxon>Araneae</taxon>
        <taxon>Araneomorphae</taxon>
        <taxon>Entelegynae</taxon>
        <taxon>Araneoidea</taxon>
        <taxon>Araneidae</taxon>
        <taxon>Araneus</taxon>
    </lineage>
</organism>
<keyword evidence="2" id="KW-1185">Reference proteome</keyword>
<dbReference type="EMBL" id="BGPR01086079">
    <property type="protein sequence ID" value="GBM02020.1"/>
    <property type="molecule type" value="Genomic_DNA"/>
</dbReference>
<dbReference type="Proteomes" id="UP000499080">
    <property type="component" value="Unassembled WGS sequence"/>
</dbReference>
<evidence type="ECO:0000313" key="1">
    <source>
        <dbReference type="EMBL" id="GBM02020.1"/>
    </source>
</evidence>
<comment type="caution">
    <text evidence="1">The sequence shown here is derived from an EMBL/GenBank/DDBJ whole genome shotgun (WGS) entry which is preliminary data.</text>
</comment>
<name>A0A4Y2CCQ6_ARAVE</name>
<sequence>MLVLTPSQESGFYTSDIINPLGIACGKYPMAHTQIKFRGKVRTRLIENTRKSVAHSHCAMQTAKIPRVKHVRAHNDLSLGQSQAPVRGLNAKTTNQRTNGRWQNISACRGESGIWYCRALKQR</sequence>
<protein>
    <submittedName>
        <fullName evidence="1">Uncharacterized protein</fullName>
    </submittedName>
</protein>
<gene>
    <name evidence="1" type="ORF">AVEN_25901_1</name>
</gene>